<gene>
    <name evidence="2" type="ORF">A2763_02240</name>
</gene>
<organism evidence="2 3">
    <name type="scientific">Candidatus Kaiserbacteria bacterium RIFCSPHIGHO2_01_FULL_54_36</name>
    <dbReference type="NCBI Taxonomy" id="1798482"/>
    <lineage>
        <taxon>Bacteria</taxon>
        <taxon>Candidatus Kaiseribacteriota</taxon>
    </lineage>
</organism>
<dbReference type="Proteomes" id="UP000178370">
    <property type="component" value="Unassembled WGS sequence"/>
</dbReference>
<accession>A0A1F6CPD4</accession>
<reference evidence="2 3" key="1">
    <citation type="journal article" date="2016" name="Nat. Commun.">
        <title>Thousands of microbial genomes shed light on interconnected biogeochemical processes in an aquifer system.</title>
        <authorList>
            <person name="Anantharaman K."/>
            <person name="Brown C.T."/>
            <person name="Hug L.A."/>
            <person name="Sharon I."/>
            <person name="Castelle C.J."/>
            <person name="Probst A.J."/>
            <person name="Thomas B.C."/>
            <person name="Singh A."/>
            <person name="Wilkins M.J."/>
            <person name="Karaoz U."/>
            <person name="Brodie E.L."/>
            <person name="Williams K.H."/>
            <person name="Hubbard S.S."/>
            <person name="Banfield J.F."/>
        </authorList>
    </citation>
    <scope>NUCLEOTIDE SEQUENCE [LARGE SCALE GENOMIC DNA]</scope>
</reference>
<evidence type="ECO:0000313" key="2">
    <source>
        <dbReference type="EMBL" id="OGG50722.1"/>
    </source>
</evidence>
<feature type="region of interest" description="Disordered" evidence="1">
    <location>
        <begin position="1"/>
        <end position="20"/>
    </location>
</feature>
<dbReference type="EMBL" id="MFKV01000007">
    <property type="protein sequence ID" value="OGG50722.1"/>
    <property type="molecule type" value="Genomic_DNA"/>
</dbReference>
<proteinExistence type="predicted"/>
<comment type="caution">
    <text evidence="2">The sequence shown here is derived from an EMBL/GenBank/DDBJ whole genome shotgun (WGS) entry which is preliminary data.</text>
</comment>
<dbReference type="AlphaFoldDB" id="A0A1F6CPD4"/>
<feature type="compositionally biased region" description="Basic residues" evidence="1">
    <location>
        <begin position="1"/>
        <end position="12"/>
    </location>
</feature>
<sequence>MAKAKRARKRVGGKSSRGPQGAVNALVDAIVELGEAAQGLKESWKHIAKAGKDGKRVVKPLERAGKAVVSRAKKLVGMGKKRKKKL</sequence>
<name>A0A1F6CPD4_9BACT</name>
<evidence type="ECO:0000313" key="3">
    <source>
        <dbReference type="Proteomes" id="UP000178370"/>
    </source>
</evidence>
<evidence type="ECO:0000256" key="1">
    <source>
        <dbReference type="SAM" id="MobiDB-lite"/>
    </source>
</evidence>
<dbReference type="STRING" id="1798482.A2763_02240"/>
<protein>
    <submittedName>
        <fullName evidence="2">Uncharacterized protein</fullName>
    </submittedName>
</protein>